<protein>
    <submittedName>
        <fullName evidence="1">Uncharacterized protein</fullName>
    </submittedName>
</protein>
<dbReference type="Proteomes" id="UP000184432">
    <property type="component" value="Unassembled WGS sequence"/>
</dbReference>
<organism evidence="1 2">
    <name type="scientific">Aquimarina spongiae</name>
    <dbReference type="NCBI Taxonomy" id="570521"/>
    <lineage>
        <taxon>Bacteria</taxon>
        <taxon>Pseudomonadati</taxon>
        <taxon>Bacteroidota</taxon>
        <taxon>Flavobacteriia</taxon>
        <taxon>Flavobacteriales</taxon>
        <taxon>Flavobacteriaceae</taxon>
        <taxon>Aquimarina</taxon>
    </lineage>
</organism>
<reference evidence="2" key="1">
    <citation type="submission" date="2016-11" db="EMBL/GenBank/DDBJ databases">
        <authorList>
            <person name="Varghese N."/>
            <person name="Submissions S."/>
        </authorList>
    </citation>
    <scope>NUCLEOTIDE SEQUENCE [LARGE SCALE GENOMIC DNA]</scope>
    <source>
        <strain evidence="2">DSM 22623</strain>
    </source>
</reference>
<dbReference type="AlphaFoldDB" id="A0A1M6L123"/>
<dbReference type="STRING" id="570521.SAMN04488508_11351"/>
<accession>A0A1M6L123</accession>
<sequence length="89" mass="10380">MSPTEKERIVQKNVLQIFKENFNVSKSDDEILNIKPDQELEGNDTCYYESIIDIFLIEPEHLDSIKGKVKDTIKMVAKLWTINLHYALP</sequence>
<name>A0A1M6L123_9FLAO</name>
<dbReference type="EMBL" id="FQYP01000013">
    <property type="protein sequence ID" value="SHJ64832.1"/>
    <property type="molecule type" value="Genomic_DNA"/>
</dbReference>
<keyword evidence="2" id="KW-1185">Reference proteome</keyword>
<gene>
    <name evidence="1" type="ORF">SAMN04488508_11351</name>
</gene>
<dbReference type="RefSeq" id="WP_073321535.1">
    <property type="nucleotide sequence ID" value="NZ_FQYP01000013.1"/>
</dbReference>
<dbReference type="OrthoDB" id="1163736at2"/>
<evidence type="ECO:0000313" key="1">
    <source>
        <dbReference type="EMBL" id="SHJ64832.1"/>
    </source>
</evidence>
<proteinExistence type="predicted"/>
<evidence type="ECO:0000313" key="2">
    <source>
        <dbReference type="Proteomes" id="UP000184432"/>
    </source>
</evidence>